<accession>A0AAU9DHC9</accession>
<dbReference type="RefSeq" id="WP_317635641.1">
    <property type="nucleotide sequence ID" value="NZ_AP026802.1"/>
</dbReference>
<dbReference type="Proteomes" id="UP001321861">
    <property type="component" value="Chromosome"/>
</dbReference>
<sequence>MTSKVLSLEVFLTKTDENTFSRLLKEQFPQIKFIENFVWHTPNPPVYDSMAECWNNKFSDIIIIDTHILSIEEYKNTCIIPHLSGQGYLGSQVGDGVIQFLRSRVGEYGDNNCLGNGSLGASYNLEYEPETDKLVKAVWKLVRKNALKVYFVDTATGKVSEKPESRFYAFPDAAAKFNGTNGRYLQCGALTQFIAK</sequence>
<proteinExistence type="predicted"/>
<protein>
    <submittedName>
        <fullName evidence="1">Uncharacterized protein</fullName>
    </submittedName>
</protein>
<evidence type="ECO:0000313" key="1">
    <source>
        <dbReference type="EMBL" id="BDR57691.1"/>
    </source>
</evidence>
<name>A0AAU9DHC9_9LACO</name>
<gene>
    <name evidence="1" type="ORF">XA3_01320</name>
</gene>
<dbReference type="KEGG" id="xap:XA3_01320"/>
<evidence type="ECO:0000313" key="2">
    <source>
        <dbReference type="Proteomes" id="UP001321861"/>
    </source>
</evidence>
<reference evidence="1 2" key="1">
    <citation type="journal article" date="2023" name="Microbiol. Spectr.">
        <title>Symbiosis of Carpenter Bees with Uncharacterized Lactic Acid Bacteria Showing NAD Auxotrophy.</title>
        <authorList>
            <person name="Kawasaki S."/>
            <person name="Ozawa K."/>
            <person name="Mori T."/>
            <person name="Yamamoto A."/>
            <person name="Ito M."/>
            <person name="Ohkuma M."/>
            <person name="Sakamoto M."/>
            <person name="Matsutani M."/>
        </authorList>
    </citation>
    <scope>NUCLEOTIDE SEQUENCE [LARGE SCALE GENOMIC DNA]</scope>
    <source>
        <strain evidence="1 2">XA3</strain>
    </source>
</reference>
<dbReference type="AlphaFoldDB" id="A0AAU9DHC9"/>
<keyword evidence="2" id="KW-1185">Reference proteome</keyword>
<dbReference type="EMBL" id="AP026802">
    <property type="protein sequence ID" value="BDR57691.1"/>
    <property type="molecule type" value="Genomic_DNA"/>
</dbReference>
<organism evidence="1 2">
    <name type="scientific">Xylocopilactobacillus apicola</name>
    <dbReference type="NCBI Taxonomy" id="2932184"/>
    <lineage>
        <taxon>Bacteria</taxon>
        <taxon>Bacillati</taxon>
        <taxon>Bacillota</taxon>
        <taxon>Bacilli</taxon>
        <taxon>Lactobacillales</taxon>
        <taxon>Lactobacillaceae</taxon>
        <taxon>Xylocopilactobacillus</taxon>
    </lineage>
</organism>